<gene>
    <name evidence="1" type="ORF">MML48_3g00016549</name>
</gene>
<evidence type="ECO:0000313" key="1">
    <source>
        <dbReference type="EMBL" id="KAI4464709.1"/>
    </source>
</evidence>
<dbReference type="EMBL" id="CM043017">
    <property type="protein sequence ID" value="KAI4464709.1"/>
    <property type="molecule type" value="Genomic_DNA"/>
</dbReference>
<accession>A0ACB9TD50</accession>
<sequence length="236" mass="26619">MDDEDEDMPVEDKDAIKVDDSVSVMARDPTETITGTAETVSPKLSTESLHPINTYQIKPALANKFKADPVKDLIHGVLTDTLTGQVYDSKNAKKWTVNIANKINEKIKSLQMKRYKHVVQVTLGEMKGAGVKSGVRCLWDAETDGYAISGATDMGTETDTATQKILLYVKSIHQRLEQLENSKPSQQPSYDEIEKYLPVTDIESLKLFDEKLRDKDFSTLFMFDREFPMFDSQCLL</sequence>
<organism evidence="1 2">
    <name type="scientific">Holotrichia oblita</name>
    <name type="common">Chafer beetle</name>
    <dbReference type="NCBI Taxonomy" id="644536"/>
    <lineage>
        <taxon>Eukaryota</taxon>
        <taxon>Metazoa</taxon>
        <taxon>Ecdysozoa</taxon>
        <taxon>Arthropoda</taxon>
        <taxon>Hexapoda</taxon>
        <taxon>Insecta</taxon>
        <taxon>Pterygota</taxon>
        <taxon>Neoptera</taxon>
        <taxon>Endopterygota</taxon>
        <taxon>Coleoptera</taxon>
        <taxon>Polyphaga</taxon>
        <taxon>Scarabaeiformia</taxon>
        <taxon>Scarabaeidae</taxon>
        <taxon>Melolonthinae</taxon>
        <taxon>Holotrichia</taxon>
    </lineage>
</organism>
<proteinExistence type="predicted"/>
<protein>
    <submittedName>
        <fullName evidence="1">T-complex-associated-testis-expressed 1/ dynein light chain</fullName>
    </submittedName>
</protein>
<dbReference type="Proteomes" id="UP001056778">
    <property type="component" value="Chromosome 3"/>
</dbReference>
<reference evidence="1" key="1">
    <citation type="submission" date="2022-04" db="EMBL/GenBank/DDBJ databases">
        <title>Chromosome-scale genome assembly of Holotrichia oblita Faldermann.</title>
        <authorList>
            <person name="Rongchong L."/>
        </authorList>
    </citation>
    <scope>NUCLEOTIDE SEQUENCE</scope>
    <source>
        <strain evidence="1">81SQS9</strain>
    </source>
</reference>
<name>A0ACB9TD50_HOLOL</name>
<comment type="caution">
    <text evidence="1">The sequence shown here is derived from an EMBL/GenBank/DDBJ whole genome shotgun (WGS) entry which is preliminary data.</text>
</comment>
<evidence type="ECO:0000313" key="2">
    <source>
        <dbReference type="Proteomes" id="UP001056778"/>
    </source>
</evidence>
<keyword evidence="2" id="KW-1185">Reference proteome</keyword>